<proteinExistence type="predicted"/>
<accession>A0A7G2C6U9</accession>
<reference evidence="2 3" key="1">
    <citation type="submission" date="2020-08" db="EMBL/GenBank/DDBJ databases">
        <authorList>
            <person name="Newling K."/>
            <person name="Davey J."/>
            <person name="Forrester S."/>
        </authorList>
    </citation>
    <scope>NUCLEOTIDE SEQUENCE [LARGE SCALE GENOMIC DNA]</scope>
    <source>
        <strain evidence="3">Crithidia deanei Carvalho (ATCC PRA-265)</strain>
    </source>
</reference>
<evidence type="ECO:0000313" key="3">
    <source>
        <dbReference type="Proteomes" id="UP000515908"/>
    </source>
</evidence>
<keyword evidence="3" id="KW-1185">Reference proteome</keyword>
<evidence type="ECO:0000256" key="1">
    <source>
        <dbReference type="SAM" id="MobiDB-lite"/>
    </source>
</evidence>
<name>A0A7G2C6U9_9TRYP</name>
<feature type="compositionally biased region" description="Polar residues" evidence="1">
    <location>
        <begin position="96"/>
        <end position="116"/>
    </location>
</feature>
<dbReference type="VEuPathDB" id="TriTrypDB:ADEAN_000300300"/>
<dbReference type="EMBL" id="LR877149">
    <property type="protein sequence ID" value="CAD2215548.1"/>
    <property type="molecule type" value="Genomic_DNA"/>
</dbReference>
<feature type="compositionally biased region" description="Basic and acidic residues" evidence="1">
    <location>
        <begin position="145"/>
        <end position="155"/>
    </location>
</feature>
<gene>
    <name evidence="2" type="ORF">ADEAN_000300300</name>
</gene>
<sequence>MRALTNKYKMENTALVDKVFKRHVEAGETSTSRSGGLNRSFGGNTSRSGILENDDSPQRTRRKRSVMNTSAVDIPTTDQEIVEAETTVAPRRHTTSGEPTYKQSNGKSSGRPTSSNKQRRSTSHLIDMIPDHKVAPQSNSTSDRTTIREAKDGRKISSAQKPQSLSPMMTNDTNSFRPMSLGIQDDLVNLSPATAYTTPPTTVPRLPSINGGKVKLPTLYVFGKLYPSTVIDAVFQALTFWIPQSGEHGKMQESIPLSKGAKAALRAPKDATYMTFISSEVPLYARNHANCHFALSHLVVPHHGFVFYNDNEQPVGLLALTCSTKISRPRAGEFRIPLQAMTPTTIPPNEILNYYLSYISDDILPSETSNSTSTTFLSSDLFHTQSMLGKGNSIASKRNSTTASDAFKLSNTGESNICWLGFDIANCTLMFSNLFQEVWYPFAFN</sequence>
<feature type="compositionally biased region" description="Polar residues" evidence="1">
    <location>
        <begin position="66"/>
        <end position="79"/>
    </location>
</feature>
<protein>
    <submittedName>
        <fullName evidence="2">Uncharacterized protein</fullName>
    </submittedName>
</protein>
<feature type="compositionally biased region" description="Polar residues" evidence="1">
    <location>
        <begin position="157"/>
        <end position="174"/>
    </location>
</feature>
<dbReference type="AlphaFoldDB" id="A0A7G2C6U9"/>
<organism evidence="2 3">
    <name type="scientific">Angomonas deanei</name>
    <dbReference type="NCBI Taxonomy" id="59799"/>
    <lineage>
        <taxon>Eukaryota</taxon>
        <taxon>Discoba</taxon>
        <taxon>Euglenozoa</taxon>
        <taxon>Kinetoplastea</taxon>
        <taxon>Metakinetoplastina</taxon>
        <taxon>Trypanosomatida</taxon>
        <taxon>Trypanosomatidae</taxon>
        <taxon>Strigomonadinae</taxon>
        <taxon>Angomonas</taxon>
    </lineage>
</organism>
<dbReference type="Proteomes" id="UP000515908">
    <property type="component" value="Chromosome 05"/>
</dbReference>
<feature type="compositionally biased region" description="Polar residues" evidence="1">
    <location>
        <begin position="28"/>
        <end position="48"/>
    </location>
</feature>
<feature type="region of interest" description="Disordered" evidence="1">
    <location>
        <begin position="26"/>
        <end position="174"/>
    </location>
</feature>
<evidence type="ECO:0000313" key="2">
    <source>
        <dbReference type="EMBL" id="CAD2215548.1"/>
    </source>
</evidence>